<dbReference type="PANTHER" id="PTHR45694:SF5">
    <property type="entry name" value="GLUTAREDOXIN 2"/>
    <property type="match status" value="1"/>
</dbReference>
<dbReference type="HOGENOM" id="CLU_026126_0_0_1"/>
<keyword evidence="2" id="KW-0732">Signal</keyword>
<dbReference type="InterPro" id="IPR036249">
    <property type="entry name" value="Thioredoxin-like_sf"/>
</dbReference>
<evidence type="ECO:0000256" key="2">
    <source>
        <dbReference type="SAM" id="SignalP"/>
    </source>
</evidence>
<feature type="region of interest" description="Disordered" evidence="1">
    <location>
        <begin position="81"/>
        <end position="124"/>
    </location>
</feature>
<dbReference type="GO" id="GO:0005796">
    <property type="term" value="C:Golgi lumen"/>
    <property type="evidence" value="ECO:0007669"/>
    <property type="project" value="TreeGrafter"/>
</dbReference>
<name>A0A0D2CQT1_9EURO</name>
<evidence type="ECO:0000313" key="4">
    <source>
        <dbReference type="Proteomes" id="UP000054342"/>
    </source>
</evidence>
<dbReference type="EMBL" id="KN847321">
    <property type="protein sequence ID" value="KIW52357.1"/>
    <property type="molecule type" value="Genomic_DNA"/>
</dbReference>
<dbReference type="Proteomes" id="UP000054342">
    <property type="component" value="Unassembled WGS sequence"/>
</dbReference>
<accession>A0A0D2CQT1</accession>
<dbReference type="SUPFAM" id="SSF52833">
    <property type="entry name" value="Thioredoxin-like"/>
    <property type="match status" value="1"/>
</dbReference>
<dbReference type="STRING" id="348802.A0A0D2CQT1"/>
<keyword evidence="4" id="KW-1185">Reference proteome</keyword>
<dbReference type="GO" id="GO:0034599">
    <property type="term" value="P:cellular response to oxidative stress"/>
    <property type="evidence" value="ECO:0007669"/>
    <property type="project" value="TreeGrafter"/>
</dbReference>
<dbReference type="Gene3D" id="3.40.30.10">
    <property type="entry name" value="Glutaredoxin"/>
    <property type="match status" value="1"/>
</dbReference>
<dbReference type="PANTHER" id="PTHR45694">
    <property type="entry name" value="GLUTAREDOXIN 2"/>
    <property type="match status" value="1"/>
</dbReference>
<dbReference type="CDD" id="cd03419">
    <property type="entry name" value="GRX_GRXh_1_2_like"/>
    <property type="match status" value="1"/>
</dbReference>
<feature type="chain" id="PRO_5002239904" evidence="2">
    <location>
        <begin position="30"/>
        <end position="269"/>
    </location>
</feature>
<feature type="signal peptide" evidence="2">
    <location>
        <begin position="1"/>
        <end position="29"/>
    </location>
</feature>
<organism evidence="3 4">
    <name type="scientific">Exophiala xenobiotica</name>
    <dbReference type="NCBI Taxonomy" id="348802"/>
    <lineage>
        <taxon>Eukaryota</taxon>
        <taxon>Fungi</taxon>
        <taxon>Dikarya</taxon>
        <taxon>Ascomycota</taxon>
        <taxon>Pezizomycotina</taxon>
        <taxon>Eurotiomycetes</taxon>
        <taxon>Chaetothyriomycetidae</taxon>
        <taxon>Chaetothyriales</taxon>
        <taxon>Herpotrichiellaceae</taxon>
        <taxon>Exophiala</taxon>
    </lineage>
</organism>
<evidence type="ECO:0000256" key="1">
    <source>
        <dbReference type="SAM" id="MobiDB-lite"/>
    </source>
</evidence>
<dbReference type="GO" id="GO:0005801">
    <property type="term" value="C:cis-Golgi network"/>
    <property type="evidence" value="ECO:0007669"/>
    <property type="project" value="TreeGrafter"/>
</dbReference>
<dbReference type="GO" id="GO:0000324">
    <property type="term" value="C:fungal-type vacuole"/>
    <property type="evidence" value="ECO:0007669"/>
    <property type="project" value="TreeGrafter"/>
</dbReference>
<gene>
    <name evidence="3" type="ORF">PV05_07999</name>
</gene>
<sequence>MAGLRRTHALGLAMAIVLIYLLFFSGSESTDFRKVTEASLSRRRGVLRGSLSDADLTFATNQQLQMILDKQKDATIASSGSEADVIGSIPSPKDKEKPKYPLESSAAGSSAKVENPDLKGGKEDKVVDDGEEMAREEFHSILKKSPIIIFSKSYCPYSRRAKALLLETYTISPAPYVVELDLMTKPVPKPHVGDEDEDIPAPTLGRKLQDLLASLTGRRTVPNIMINAHSLGGGDDIASMDAQGTLIDEIKKMGGKRIVSVERNHKGES</sequence>
<dbReference type="AlphaFoldDB" id="A0A0D2CQT1"/>
<dbReference type="GeneID" id="25329907"/>
<reference evidence="3 4" key="1">
    <citation type="submission" date="2015-01" db="EMBL/GenBank/DDBJ databases">
        <title>The Genome Sequence of Exophiala xenobiotica CBS118157.</title>
        <authorList>
            <consortium name="The Broad Institute Genomics Platform"/>
            <person name="Cuomo C."/>
            <person name="de Hoog S."/>
            <person name="Gorbushina A."/>
            <person name="Stielow B."/>
            <person name="Teixiera M."/>
            <person name="Abouelleil A."/>
            <person name="Chapman S.B."/>
            <person name="Priest M."/>
            <person name="Young S.K."/>
            <person name="Wortman J."/>
            <person name="Nusbaum C."/>
            <person name="Birren B."/>
        </authorList>
    </citation>
    <scope>NUCLEOTIDE SEQUENCE [LARGE SCALE GENOMIC DNA]</scope>
    <source>
        <strain evidence="3 4">CBS 118157</strain>
    </source>
</reference>
<protein>
    <submittedName>
        <fullName evidence="3">Uncharacterized protein</fullName>
    </submittedName>
</protein>
<feature type="compositionally biased region" description="Basic and acidic residues" evidence="1">
    <location>
        <begin position="114"/>
        <end position="124"/>
    </location>
</feature>
<evidence type="ECO:0000313" key="3">
    <source>
        <dbReference type="EMBL" id="KIW52357.1"/>
    </source>
</evidence>
<dbReference type="RefSeq" id="XP_013312941.1">
    <property type="nucleotide sequence ID" value="XM_013457487.1"/>
</dbReference>
<dbReference type="GO" id="GO:0015038">
    <property type="term" value="F:glutathione disulfide oxidoreductase activity"/>
    <property type="evidence" value="ECO:0007669"/>
    <property type="project" value="TreeGrafter"/>
</dbReference>
<dbReference type="PROSITE" id="PS51354">
    <property type="entry name" value="GLUTAREDOXIN_2"/>
    <property type="match status" value="1"/>
</dbReference>
<proteinExistence type="predicted"/>
<dbReference type="OrthoDB" id="423313at2759"/>